<keyword evidence="1" id="KW-0175">Coiled coil</keyword>
<dbReference type="Proteomes" id="UP000018721">
    <property type="component" value="Unassembled WGS sequence"/>
</dbReference>
<accession>V9F5M7</accession>
<sequence length="589" mass="68112">MLSTREARTAKKNVAGRSKKDDQDGSYSSLSAKIQAWQDSADSRQKHLQQVVNGKSSMVRTCSTKTGSVRGASSSTHRKSDSTTSSDSKNHSSGYYNSGDDESVSEMVNALNETATDTRKEFLTALVVTSKGQLGSSSLSNSTELNEIKQSVERLRAQRTHVERLSQRNEDLERQLVEQKAENETMQREVFTLRGAEQENVAYLQSVKLLEQRAHELEETCTAKKIELRTVTKKLNCAEQERDELSQKIQDIRHDYGDEIKELRDKNKKLLQLVEQLKQSNEAQTDEHKRMEQHWKQKMKAATRANSETIDSLQQELEVSCQKSSKLEVEVYELDKQVQKLLATTVRQTTIIEECDRMLFEAEAQQQQTRTSYEMQLQLSSELNTKNERLELQVASLNQSKNLETIELEKKVSLLERELGEYKDRSKTAEEALRKKDKEIEVIQRACVTRDENRLHLDEINKELQRNERKTKSEISELQIALRDATDEKKLISEQVIDLQEKLENERKDRSQWATSRLKLLAEFCDEESKLSSALYHHNNLSFDDRKPHKHKRKTKTRRTTKSNVSETQRYDRDDSEMDEGRRDSIVFG</sequence>
<protein>
    <submittedName>
        <fullName evidence="3">Uncharacterized protein</fullName>
    </submittedName>
</protein>
<dbReference type="EMBL" id="ANIZ01001688">
    <property type="protein sequence ID" value="ETI45657.1"/>
    <property type="molecule type" value="Genomic_DNA"/>
</dbReference>
<feature type="compositionally biased region" description="Basic residues" evidence="2">
    <location>
        <begin position="548"/>
        <end position="561"/>
    </location>
</feature>
<reference evidence="3 4" key="1">
    <citation type="submission" date="2013-11" db="EMBL/GenBank/DDBJ databases">
        <title>The Genome Sequence of Phytophthora parasitica P1569.</title>
        <authorList>
            <consortium name="The Broad Institute Genomics Platform"/>
            <person name="Russ C."/>
            <person name="Tyler B."/>
            <person name="Panabieres F."/>
            <person name="Shan W."/>
            <person name="Tripathy S."/>
            <person name="Grunwald N."/>
            <person name="Machado M."/>
            <person name="Johnson C.S."/>
            <person name="Arredondo F."/>
            <person name="Hong C."/>
            <person name="Coffey M."/>
            <person name="Young S.K."/>
            <person name="Zeng Q."/>
            <person name="Gargeya S."/>
            <person name="Fitzgerald M."/>
            <person name="Abouelleil A."/>
            <person name="Alvarado L."/>
            <person name="Chapman S.B."/>
            <person name="Gainer-Dewar J."/>
            <person name="Goldberg J."/>
            <person name="Griggs A."/>
            <person name="Gujja S."/>
            <person name="Hansen M."/>
            <person name="Howarth C."/>
            <person name="Imamovic A."/>
            <person name="Ireland A."/>
            <person name="Larimer J."/>
            <person name="McCowan C."/>
            <person name="Murphy C."/>
            <person name="Pearson M."/>
            <person name="Poon T.W."/>
            <person name="Priest M."/>
            <person name="Roberts A."/>
            <person name="Saif S."/>
            <person name="Shea T."/>
            <person name="Sykes S."/>
            <person name="Wortman J."/>
            <person name="Nusbaum C."/>
            <person name="Birren B."/>
        </authorList>
    </citation>
    <scope>NUCLEOTIDE SEQUENCE [LARGE SCALE GENOMIC DNA]</scope>
    <source>
        <strain evidence="3 4">P1569</strain>
    </source>
</reference>
<evidence type="ECO:0000313" key="3">
    <source>
        <dbReference type="EMBL" id="ETI45657.1"/>
    </source>
</evidence>
<dbReference type="AlphaFoldDB" id="V9F5M7"/>
<keyword evidence="4" id="KW-1185">Reference proteome</keyword>
<evidence type="ECO:0000256" key="2">
    <source>
        <dbReference type="SAM" id="MobiDB-lite"/>
    </source>
</evidence>
<organism evidence="3 4">
    <name type="scientific">Phytophthora nicotianae P1569</name>
    <dbReference type="NCBI Taxonomy" id="1317065"/>
    <lineage>
        <taxon>Eukaryota</taxon>
        <taxon>Sar</taxon>
        <taxon>Stramenopiles</taxon>
        <taxon>Oomycota</taxon>
        <taxon>Peronosporomycetes</taxon>
        <taxon>Peronosporales</taxon>
        <taxon>Peronosporaceae</taxon>
        <taxon>Phytophthora</taxon>
    </lineage>
</organism>
<name>V9F5M7_PHYNI</name>
<proteinExistence type="predicted"/>
<dbReference type="eggNOG" id="ENOG502SFKV">
    <property type="taxonomic scope" value="Eukaryota"/>
</dbReference>
<feature type="region of interest" description="Disordered" evidence="2">
    <location>
        <begin position="541"/>
        <end position="589"/>
    </location>
</feature>
<dbReference type="HOGENOM" id="CLU_463445_0_0_1"/>
<comment type="caution">
    <text evidence="3">The sequence shown here is derived from an EMBL/GenBank/DDBJ whole genome shotgun (WGS) entry which is preliminary data.</text>
</comment>
<feature type="compositionally biased region" description="Low complexity" evidence="2">
    <location>
        <begin position="82"/>
        <end position="93"/>
    </location>
</feature>
<feature type="compositionally biased region" description="Basic and acidic residues" evidence="2">
    <location>
        <begin position="569"/>
        <end position="589"/>
    </location>
</feature>
<feature type="coiled-coil region" evidence="1">
    <location>
        <begin position="145"/>
        <end position="330"/>
    </location>
</feature>
<feature type="coiled-coil region" evidence="1">
    <location>
        <begin position="380"/>
        <end position="509"/>
    </location>
</feature>
<feature type="compositionally biased region" description="Polar residues" evidence="2">
    <location>
        <begin position="48"/>
        <end position="67"/>
    </location>
</feature>
<evidence type="ECO:0000313" key="4">
    <source>
        <dbReference type="Proteomes" id="UP000018721"/>
    </source>
</evidence>
<dbReference type="OrthoDB" id="73750at2759"/>
<gene>
    <name evidence="3" type="ORF">F443_09847</name>
</gene>
<feature type="compositionally biased region" description="Polar residues" evidence="2">
    <location>
        <begin position="25"/>
        <end position="40"/>
    </location>
</feature>
<evidence type="ECO:0000256" key="1">
    <source>
        <dbReference type="SAM" id="Coils"/>
    </source>
</evidence>
<feature type="region of interest" description="Disordered" evidence="2">
    <location>
        <begin position="1"/>
        <end position="102"/>
    </location>
</feature>